<gene>
    <name evidence="2" type="ORF">H2RhizoLitter491010_000004</name>
</gene>
<evidence type="ECO:0000256" key="1">
    <source>
        <dbReference type="SAM" id="MobiDB-lite"/>
    </source>
</evidence>
<sequence length="455" mass="50336">MSTKRRQSLPFSYGRGTERQEFSRAGPWSDRTSPPFYSPSTLRADLTAPGLVGTQVTESENHPLWRKVSLGIPLSLEEASQGGDPLANIGGDFTMTKTSVIAPSYSAPFHWTSPWNLQNPAYRWVFHGPLVMPGYLSIVFPPAGRSSETELINYGTKAIANCAPTNSVVDLSTAILEVLREGLPNLVGSLFWKDRARSIKDVSLSDEVDAVKHPSSEFLNVEFGWLPLINDVTKFAQGVAELSKRVEQLVKDSGKQVRRRYDFPPVDTSDVTVWRENVSPGMYPDASLFYDPLKVNKGRVTRNRLTTVRRWFTGAFTYHIPPEWGDAMAGHGALARHLLGTSLTPEILWNLAPWSWAADWFTNAGDVLHNASEMSSELGLIIRYGYIMEHSIVRDVYVFEGETGFLPGYSGRPATLVLQTEVKLRRKATPFGFGLSTGLTSRQAAIVAALGASRV</sequence>
<name>A0A514CZS3_9VIRU</name>
<evidence type="ECO:0000313" key="2">
    <source>
        <dbReference type="EMBL" id="QDH86852.1"/>
    </source>
</evidence>
<feature type="region of interest" description="Disordered" evidence="1">
    <location>
        <begin position="1"/>
        <end position="33"/>
    </location>
</feature>
<dbReference type="EMBL" id="MN032979">
    <property type="protein sequence ID" value="QDH86852.1"/>
    <property type="molecule type" value="Genomic_RNA"/>
</dbReference>
<reference evidence="2" key="1">
    <citation type="submission" date="2019-05" db="EMBL/GenBank/DDBJ databases">
        <title>Metatranscriptomic reconstruction reveals RNA viruses with the potential to shape carbon cycling in soil.</title>
        <authorList>
            <person name="Starr E.P."/>
            <person name="Nuccio E."/>
            <person name="Pett-Ridge J."/>
            <person name="Banfield J.F."/>
            <person name="Firestone M.K."/>
        </authorList>
    </citation>
    <scope>NUCLEOTIDE SEQUENCE</scope>
    <source>
        <strain evidence="2">H2_Rhizo_Litter_49_scaffold_1010</strain>
    </source>
</reference>
<protein>
    <submittedName>
        <fullName evidence="2">Uncharacterized protein</fullName>
    </submittedName>
</protein>
<proteinExistence type="predicted"/>
<accession>A0A514CZS3</accession>
<organism evidence="2">
    <name type="scientific">Leviviridae sp</name>
    <dbReference type="NCBI Taxonomy" id="2027243"/>
    <lineage>
        <taxon>Viruses</taxon>
        <taxon>Riboviria</taxon>
        <taxon>Orthornavirae</taxon>
        <taxon>Lenarviricota</taxon>
        <taxon>Leviviricetes</taxon>
        <taxon>Norzivirales</taxon>
        <taxon>Fiersviridae</taxon>
    </lineage>
</organism>